<protein>
    <submittedName>
        <fullName evidence="2 3">Uncharacterized protein</fullName>
    </submittedName>
</protein>
<evidence type="ECO:0000313" key="4">
    <source>
        <dbReference type="Proteomes" id="UP000008810"/>
    </source>
</evidence>
<evidence type="ECO:0000256" key="1">
    <source>
        <dbReference type="SAM" id="MobiDB-lite"/>
    </source>
</evidence>
<keyword evidence="4" id="KW-1185">Reference proteome</keyword>
<dbReference type="Proteomes" id="UP000008810">
    <property type="component" value="Chromosome 3"/>
</dbReference>
<dbReference type="Gramene" id="PNT69472">
    <property type="protein sequence ID" value="PNT69472"/>
    <property type="gene ID" value="BRADI_3g56083v3"/>
</dbReference>
<dbReference type="ExpressionAtlas" id="A0A2K2D5B2">
    <property type="expression patterns" value="baseline"/>
</dbReference>
<dbReference type="OrthoDB" id="1097733at2759"/>
<feature type="region of interest" description="Disordered" evidence="1">
    <location>
        <begin position="124"/>
        <end position="143"/>
    </location>
</feature>
<sequence>MMNSLLSLGSPEAVSSPRKVEYIHSCACIPYIADAYYGGVLTVYVSHASIYFWPEQMMAWCMVGSCSLWQSAWCQIRTLNLKYHKNKSKSFEFWILLCSEWRHKAMKVLQARGKVKTIRKERMGGGRGKAWKETSKLMSPHYS</sequence>
<gene>
    <name evidence="2" type="ORF">BRADI_3g56083v3</name>
</gene>
<reference evidence="2" key="2">
    <citation type="submission" date="2017-06" db="EMBL/GenBank/DDBJ databases">
        <title>WGS assembly of Brachypodium distachyon.</title>
        <authorList>
            <consortium name="The International Brachypodium Initiative"/>
            <person name="Lucas S."/>
            <person name="Harmon-Smith M."/>
            <person name="Lail K."/>
            <person name="Tice H."/>
            <person name="Grimwood J."/>
            <person name="Bruce D."/>
            <person name="Barry K."/>
            <person name="Shu S."/>
            <person name="Lindquist E."/>
            <person name="Wang M."/>
            <person name="Pitluck S."/>
            <person name="Vogel J.P."/>
            <person name="Garvin D.F."/>
            <person name="Mockler T.C."/>
            <person name="Schmutz J."/>
            <person name="Rokhsar D."/>
            <person name="Bevan M.W."/>
        </authorList>
    </citation>
    <scope>NUCLEOTIDE SEQUENCE</scope>
    <source>
        <strain evidence="2">Bd21</strain>
    </source>
</reference>
<dbReference type="EnsemblPlants" id="PNT69472">
    <property type="protein sequence ID" value="PNT69472"/>
    <property type="gene ID" value="BRADI_3g56083v3"/>
</dbReference>
<evidence type="ECO:0000313" key="2">
    <source>
        <dbReference type="EMBL" id="PNT69472.1"/>
    </source>
</evidence>
<reference evidence="3" key="3">
    <citation type="submission" date="2018-08" db="UniProtKB">
        <authorList>
            <consortium name="EnsemblPlants"/>
        </authorList>
    </citation>
    <scope>IDENTIFICATION</scope>
    <source>
        <strain evidence="3">cv. Bd21</strain>
    </source>
</reference>
<dbReference type="AlphaFoldDB" id="A0A2K2D5B2"/>
<name>A0A2K2D5B2_BRADI</name>
<accession>A0A2K2D5B2</accession>
<dbReference type="InParanoid" id="A0A2K2D5B2"/>
<dbReference type="EMBL" id="CM000882">
    <property type="protein sequence ID" value="PNT69472.1"/>
    <property type="molecule type" value="Genomic_DNA"/>
</dbReference>
<evidence type="ECO:0000313" key="3">
    <source>
        <dbReference type="EnsemblPlants" id="PNT69472"/>
    </source>
</evidence>
<feature type="compositionally biased region" description="Basic and acidic residues" evidence="1">
    <location>
        <begin position="124"/>
        <end position="135"/>
    </location>
</feature>
<organism evidence="2">
    <name type="scientific">Brachypodium distachyon</name>
    <name type="common">Purple false brome</name>
    <name type="synonym">Trachynia distachya</name>
    <dbReference type="NCBI Taxonomy" id="15368"/>
    <lineage>
        <taxon>Eukaryota</taxon>
        <taxon>Viridiplantae</taxon>
        <taxon>Streptophyta</taxon>
        <taxon>Embryophyta</taxon>
        <taxon>Tracheophyta</taxon>
        <taxon>Spermatophyta</taxon>
        <taxon>Magnoliopsida</taxon>
        <taxon>Liliopsida</taxon>
        <taxon>Poales</taxon>
        <taxon>Poaceae</taxon>
        <taxon>BOP clade</taxon>
        <taxon>Pooideae</taxon>
        <taxon>Stipodae</taxon>
        <taxon>Brachypodieae</taxon>
        <taxon>Brachypodium</taxon>
    </lineage>
</organism>
<proteinExistence type="predicted"/>
<reference evidence="2 3" key="1">
    <citation type="journal article" date="2010" name="Nature">
        <title>Genome sequencing and analysis of the model grass Brachypodium distachyon.</title>
        <authorList>
            <consortium name="International Brachypodium Initiative"/>
        </authorList>
    </citation>
    <scope>NUCLEOTIDE SEQUENCE [LARGE SCALE GENOMIC DNA]</scope>
    <source>
        <strain evidence="2 3">Bd21</strain>
    </source>
</reference>